<keyword evidence="4" id="KW-1185">Reference proteome</keyword>
<sequence length="70" mass="7665">MMSQSRLLLARPELLFEKTQNACAFRAFLASIAVVSAAAHEAEEVGNASGYGECEDWLFTHFLAHALGQH</sequence>
<proteinExistence type="predicted"/>
<evidence type="ECO:0000313" key="4">
    <source>
        <dbReference type="Proteomes" id="UP000295547"/>
    </source>
</evidence>
<dbReference type="Proteomes" id="UP000295547">
    <property type="component" value="Unassembled WGS sequence"/>
</dbReference>
<accession>A0A4R3Q8G3</accession>
<name>A0A4R3Q8G3_9HYPH</name>
<reference evidence="3 4" key="1">
    <citation type="submission" date="2019-03" db="EMBL/GenBank/DDBJ databases">
        <title>Genomic Encyclopedia of Type Strains, Phase IV (KMG-V): Genome sequencing to study the core and pangenomes of soil and plant-associated prokaryotes.</title>
        <authorList>
            <person name="Whitman W."/>
        </authorList>
    </citation>
    <scope>NUCLEOTIDE SEQUENCE [LARGE SCALE GENOMIC DNA]</scope>
    <source>
        <strain evidence="1 4">Gr42</strain>
        <strain evidence="2 3">IE4868</strain>
    </source>
</reference>
<protein>
    <submittedName>
        <fullName evidence="1">Uncharacterized protein</fullName>
    </submittedName>
</protein>
<dbReference type="AlphaFoldDB" id="A0A4R3Q8G3"/>
<dbReference type="EMBL" id="SMBJ01000017">
    <property type="protein sequence ID" value="TCU16767.1"/>
    <property type="molecule type" value="Genomic_DNA"/>
</dbReference>
<dbReference type="Proteomes" id="UP000295507">
    <property type="component" value="Unassembled WGS sequence"/>
</dbReference>
<organism evidence="1 4">
    <name type="scientific">Rhizobium azibense</name>
    <dbReference type="NCBI Taxonomy" id="1136135"/>
    <lineage>
        <taxon>Bacteria</taxon>
        <taxon>Pseudomonadati</taxon>
        <taxon>Pseudomonadota</taxon>
        <taxon>Alphaproteobacteria</taxon>
        <taxon>Hyphomicrobiales</taxon>
        <taxon>Rhizobiaceae</taxon>
        <taxon>Rhizobium/Agrobacterium group</taxon>
        <taxon>Rhizobium</taxon>
    </lineage>
</organism>
<comment type="caution">
    <text evidence="1">The sequence shown here is derived from an EMBL/GenBank/DDBJ whole genome shotgun (WGS) entry which is preliminary data.</text>
</comment>
<evidence type="ECO:0000313" key="2">
    <source>
        <dbReference type="EMBL" id="TCU34234.1"/>
    </source>
</evidence>
<dbReference type="EMBL" id="SMBK01000013">
    <property type="protein sequence ID" value="TCU34234.1"/>
    <property type="molecule type" value="Genomic_DNA"/>
</dbReference>
<evidence type="ECO:0000313" key="3">
    <source>
        <dbReference type="Proteomes" id="UP000295507"/>
    </source>
</evidence>
<gene>
    <name evidence="2" type="ORF">EV129_113219</name>
    <name evidence="1" type="ORF">EV130_11720</name>
</gene>
<evidence type="ECO:0000313" key="1">
    <source>
        <dbReference type="EMBL" id="TCU16767.1"/>
    </source>
</evidence>